<gene>
    <name evidence="4" type="ORF">OG398_25665</name>
</gene>
<dbReference type="PROSITE" id="PS01047">
    <property type="entry name" value="HMA_1"/>
    <property type="match status" value="1"/>
</dbReference>
<sequence>MTAETQLPQANGQATGSCCSPSGSCHDGASADAKQGGVTTVYQVTGMTCGHCEGAVSEEISGIEGVTSVKAVASTGQVTVTSGAPLEEEAVRAAVDEAGYELVGRA</sequence>
<dbReference type="CDD" id="cd00371">
    <property type="entry name" value="HMA"/>
    <property type="match status" value="1"/>
</dbReference>
<evidence type="ECO:0000313" key="4">
    <source>
        <dbReference type="EMBL" id="WTW71407.1"/>
    </source>
</evidence>
<evidence type="ECO:0000256" key="1">
    <source>
        <dbReference type="ARBA" id="ARBA00022723"/>
    </source>
</evidence>
<evidence type="ECO:0000256" key="2">
    <source>
        <dbReference type="SAM" id="MobiDB-lite"/>
    </source>
</evidence>
<dbReference type="PRINTS" id="PR00944">
    <property type="entry name" value="CUEXPORT"/>
</dbReference>
<feature type="domain" description="HMA" evidence="3">
    <location>
        <begin position="38"/>
        <end position="103"/>
    </location>
</feature>
<dbReference type="EMBL" id="CP108313">
    <property type="protein sequence ID" value="WTW71407.1"/>
    <property type="molecule type" value="Genomic_DNA"/>
</dbReference>
<dbReference type="AlphaFoldDB" id="A0AAU2VV24"/>
<protein>
    <submittedName>
        <fullName evidence="4">Heavy-metal-associated domain-containing protein</fullName>
    </submittedName>
</protein>
<dbReference type="Pfam" id="PF00403">
    <property type="entry name" value="HMA"/>
    <property type="match status" value="1"/>
</dbReference>
<reference evidence="4" key="1">
    <citation type="submission" date="2022-10" db="EMBL/GenBank/DDBJ databases">
        <title>The complete genomes of actinobacterial strains from the NBC collection.</title>
        <authorList>
            <person name="Joergensen T.S."/>
            <person name="Alvarez Arevalo M."/>
            <person name="Sterndorff E.B."/>
            <person name="Faurdal D."/>
            <person name="Vuksanovic O."/>
            <person name="Mourched A.-S."/>
            <person name="Charusanti P."/>
            <person name="Shaw S."/>
            <person name="Blin K."/>
            <person name="Weber T."/>
        </authorList>
    </citation>
    <scope>NUCLEOTIDE SEQUENCE</scope>
    <source>
        <strain evidence="4">NBC_00008</strain>
    </source>
</reference>
<feature type="region of interest" description="Disordered" evidence="2">
    <location>
        <begin position="1"/>
        <end position="32"/>
    </location>
</feature>
<name>A0AAU2VV24_9ACTN</name>
<accession>A0AAU2VV24</accession>
<dbReference type="InterPro" id="IPR017969">
    <property type="entry name" value="Heavy-metal-associated_CS"/>
</dbReference>
<dbReference type="PROSITE" id="PS50846">
    <property type="entry name" value="HMA_2"/>
    <property type="match status" value="1"/>
</dbReference>
<organism evidence="4">
    <name type="scientific">Streptomyces sp. NBC_00008</name>
    <dbReference type="NCBI Taxonomy" id="2903610"/>
    <lineage>
        <taxon>Bacteria</taxon>
        <taxon>Bacillati</taxon>
        <taxon>Actinomycetota</taxon>
        <taxon>Actinomycetes</taxon>
        <taxon>Kitasatosporales</taxon>
        <taxon>Streptomycetaceae</taxon>
        <taxon>Streptomyces</taxon>
    </lineage>
</organism>
<dbReference type="InterPro" id="IPR000428">
    <property type="entry name" value="Cu-bd"/>
</dbReference>
<dbReference type="InterPro" id="IPR036163">
    <property type="entry name" value="HMA_dom_sf"/>
</dbReference>
<feature type="compositionally biased region" description="Polar residues" evidence="2">
    <location>
        <begin position="1"/>
        <end position="23"/>
    </location>
</feature>
<keyword evidence="1" id="KW-0479">Metal-binding</keyword>
<proteinExistence type="predicted"/>
<dbReference type="Gene3D" id="3.30.70.100">
    <property type="match status" value="1"/>
</dbReference>
<dbReference type="SUPFAM" id="SSF55008">
    <property type="entry name" value="HMA, heavy metal-associated domain"/>
    <property type="match status" value="1"/>
</dbReference>
<dbReference type="GO" id="GO:0005507">
    <property type="term" value="F:copper ion binding"/>
    <property type="evidence" value="ECO:0007669"/>
    <property type="project" value="InterPro"/>
</dbReference>
<evidence type="ECO:0000259" key="3">
    <source>
        <dbReference type="PROSITE" id="PS50846"/>
    </source>
</evidence>
<dbReference type="GO" id="GO:0006825">
    <property type="term" value="P:copper ion transport"/>
    <property type="evidence" value="ECO:0007669"/>
    <property type="project" value="InterPro"/>
</dbReference>
<dbReference type="InterPro" id="IPR006121">
    <property type="entry name" value="HMA_dom"/>
</dbReference>